<organism evidence="4 5">
    <name type="scientific">Mya arenaria</name>
    <name type="common">Soft-shell clam</name>
    <dbReference type="NCBI Taxonomy" id="6604"/>
    <lineage>
        <taxon>Eukaryota</taxon>
        <taxon>Metazoa</taxon>
        <taxon>Spiralia</taxon>
        <taxon>Lophotrochozoa</taxon>
        <taxon>Mollusca</taxon>
        <taxon>Bivalvia</taxon>
        <taxon>Autobranchia</taxon>
        <taxon>Heteroconchia</taxon>
        <taxon>Euheterodonta</taxon>
        <taxon>Imparidentia</taxon>
        <taxon>Neoheterodontei</taxon>
        <taxon>Myida</taxon>
        <taxon>Myoidea</taxon>
        <taxon>Myidae</taxon>
        <taxon>Mya</taxon>
    </lineage>
</organism>
<dbReference type="InterPro" id="IPR000315">
    <property type="entry name" value="Znf_B-box"/>
</dbReference>
<keyword evidence="1" id="KW-0862">Zinc</keyword>
<dbReference type="PANTHER" id="PTHR25462:SF229">
    <property type="entry name" value="TRANSCRIPTION INTERMEDIARY FACTOR 1-BETA"/>
    <property type="match status" value="1"/>
</dbReference>
<accession>A0ABY7FC65</accession>
<proteinExistence type="predicted"/>
<protein>
    <recommendedName>
        <fullName evidence="3">B box-type domain-containing protein</fullName>
    </recommendedName>
</protein>
<dbReference type="PROSITE" id="PS50119">
    <property type="entry name" value="ZF_BBOX"/>
    <property type="match status" value="2"/>
</dbReference>
<feature type="non-terminal residue" evidence="4">
    <location>
        <position position="1"/>
    </location>
</feature>
<evidence type="ECO:0000256" key="2">
    <source>
        <dbReference type="SAM" id="MobiDB-lite"/>
    </source>
</evidence>
<sequence>AKYFCGNCSKYYCDTCLTLHAKLLKEHSVLGRKDVDKWMGQGDALVTCDLHPSNVLKLYCEDHAELCCTLCVSLNHSRMCRNISMIADRTRGIHKMDNFKHLPAKVTEALASLNIVGENRKKNQNSLQASGKSILTKIKNLKKTLNQLLDELEKKTLEAMDIVLTDLNGSIQKDIDHCNNLHDQLKALLNKIKYRGEDSESSSYIGYTKCQEKIEEVNNLLKQMSTRPEESITFQPDTQAEQLLSELKTLGNIKGYPDTQFQKNPACVPSPREIKMSSDIP</sequence>
<reference evidence="4" key="1">
    <citation type="submission" date="2022-11" db="EMBL/GenBank/DDBJ databases">
        <title>Centuries of genome instability and evolution in soft-shell clam transmissible cancer (bioRxiv).</title>
        <authorList>
            <person name="Hart S.F.M."/>
            <person name="Yonemitsu M.A."/>
            <person name="Giersch R.M."/>
            <person name="Beal B.F."/>
            <person name="Arriagada G."/>
            <person name="Davis B.W."/>
            <person name="Ostrander E.A."/>
            <person name="Goff S.P."/>
            <person name="Metzger M.J."/>
        </authorList>
    </citation>
    <scope>NUCLEOTIDE SEQUENCE</scope>
    <source>
        <strain evidence="4">MELC-2E11</strain>
        <tissue evidence="4">Siphon/mantle</tissue>
    </source>
</reference>
<dbReference type="EMBL" id="CP111022">
    <property type="protein sequence ID" value="WAR19753.1"/>
    <property type="molecule type" value="Genomic_DNA"/>
</dbReference>
<feature type="domain" description="B box-type" evidence="3">
    <location>
        <begin position="43"/>
        <end position="76"/>
    </location>
</feature>
<dbReference type="Gene3D" id="3.30.160.60">
    <property type="entry name" value="Classic Zinc Finger"/>
    <property type="match status" value="1"/>
</dbReference>
<gene>
    <name evidence="4" type="ORF">MAR_001591</name>
</gene>
<feature type="compositionally biased region" description="Basic and acidic residues" evidence="2">
    <location>
        <begin position="272"/>
        <end position="281"/>
    </location>
</feature>
<feature type="domain" description="B box-type" evidence="3">
    <location>
        <begin position="1"/>
        <end position="32"/>
    </location>
</feature>
<keyword evidence="5" id="KW-1185">Reference proteome</keyword>
<dbReference type="Pfam" id="PF00643">
    <property type="entry name" value="zf-B_box"/>
    <property type="match status" value="1"/>
</dbReference>
<evidence type="ECO:0000256" key="1">
    <source>
        <dbReference type="PROSITE-ProRule" id="PRU00024"/>
    </source>
</evidence>
<evidence type="ECO:0000313" key="4">
    <source>
        <dbReference type="EMBL" id="WAR19753.1"/>
    </source>
</evidence>
<dbReference type="SUPFAM" id="SSF57845">
    <property type="entry name" value="B-box zinc-binding domain"/>
    <property type="match status" value="1"/>
</dbReference>
<keyword evidence="1" id="KW-0479">Metal-binding</keyword>
<evidence type="ECO:0000259" key="3">
    <source>
        <dbReference type="PROSITE" id="PS50119"/>
    </source>
</evidence>
<dbReference type="PANTHER" id="PTHR25462">
    <property type="entry name" value="BONUS, ISOFORM C-RELATED"/>
    <property type="match status" value="1"/>
</dbReference>
<name>A0ABY7FC65_MYAAR</name>
<dbReference type="InterPro" id="IPR047153">
    <property type="entry name" value="TRIM45/56/19-like"/>
</dbReference>
<dbReference type="CDD" id="cd19756">
    <property type="entry name" value="Bbox2"/>
    <property type="match status" value="1"/>
</dbReference>
<feature type="region of interest" description="Disordered" evidence="2">
    <location>
        <begin position="261"/>
        <end position="281"/>
    </location>
</feature>
<keyword evidence="1" id="KW-0863">Zinc-finger</keyword>
<dbReference type="Proteomes" id="UP001164746">
    <property type="component" value="Chromosome 11"/>
</dbReference>
<evidence type="ECO:0000313" key="5">
    <source>
        <dbReference type="Proteomes" id="UP001164746"/>
    </source>
</evidence>
<feature type="non-terminal residue" evidence="4">
    <location>
        <position position="281"/>
    </location>
</feature>